<evidence type="ECO:0000256" key="2">
    <source>
        <dbReference type="ARBA" id="ARBA00023125"/>
    </source>
</evidence>
<sequence length="121" mass="13385">MALDQTDCGLDVALAVIGGKWKPLILYHVSGGPRRFGELRRRVAGISEKVLIQQLRELEVDGIVARHDYQEVPPRVEYSMTDDGMILATALVPLCQWGNVNRSAVTARKQTGRLTEEAPAM</sequence>
<comment type="caution">
    <text evidence="5">The sequence shown here is derived from an EMBL/GenBank/DDBJ whole genome shotgun (WGS) entry which is preliminary data.</text>
</comment>
<dbReference type="AlphaFoldDB" id="A0A7Y6B173"/>
<organism evidence="5 6">
    <name type="scientific">Sphingomonas zeae</name>
    <dbReference type="NCBI Taxonomy" id="1646122"/>
    <lineage>
        <taxon>Bacteria</taxon>
        <taxon>Pseudomonadati</taxon>
        <taxon>Pseudomonadota</taxon>
        <taxon>Alphaproteobacteria</taxon>
        <taxon>Sphingomonadales</taxon>
        <taxon>Sphingomonadaceae</taxon>
        <taxon>Sphingomonas</taxon>
    </lineage>
</organism>
<dbReference type="SUPFAM" id="SSF46785">
    <property type="entry name" value="Winged helix' DNA-binding domain"/>
    <property type="match status" value="1"/>
</dbReference>
<name>A0A7Y6B173_9SPHN</name>
<keyword evidence="6" id="KW-1185">Reference proteome</keyword>
<dbReference type="RefSeq" id="WP_175310353.1">
    <property type="nucleotide sequence ID" value="NZ_JABMCH010000039.1"/>
</dbReference>
<dbReference type="GO" id="GO:0003677">
    <property type="term" value="F:DNA binding"/>
    <property type="evidence" value="ECO:0007669"/>
    <property type="project" value="UniProtKB-KW"/>
</dbReference>
<proteinExistence type="predicted"/>
<evidence type="ECO:0000256" key="3">
    <source>
        <dbReference type="ARBA" id="ARBA00023163"/>
    </source>
</evidence>
<gene>
    <name evidence="5" type="ORF">HP438_00970</name>
</gene>
<evidence type="ECO:0000313" key="6">
    <source>
        <dbReference type="Proteomes" id="UP000536441"/>
    </source>
</evidence>
<dbReference type="PANTHER" id="PTHR33204:SF29">
    <property type="entry name" value="TRANSCRIPTIONAL REGULATOR"/>
    <property type="match status" value="1"/>
</dbReference>
<evidence type="ECO:0000313" key="5">
    <source>
        <dbReference type="EMBL" id="NUU45554.1"/>
    </source>
</evidence>
<dbReference type="Pfam" id="PF01638">
    <property type="entry name" value="HxlR"/>
    <property type="match status" value="1"/>
</dbReference>
<reference evidence="5 6" key="1">
    <citation type="submission" date="2020-05" db="EMBL/GenBank/DDBJ databases">
        <title>Genome Sequencing of Type Strains.</title>
        <authorList>
            <person name="Lemaire J.F."/>
            <person name="Inderbitzin P."/>
            <person name="Gregorio O.A."/>
            <person name="Collins S.B."/>
            <person name="Wespe N."/>
            <person name="Knight-Connoni V."/>
        </authorList>
    </citation>
    <scope>NUCLEOTIDE SEQUENCE [LARGE SCALE GENOMIC DNA]</scope>
    <source>
        <strain evidence="5 6">DSM 100049</strain>
    </source>
</reference>
<protein>
    <submittedName>
        <fullName evidence="5">Helix-turn-helix transcriptional regulator</fullName>
    </submittedName>
</protein>
<evidence type="ECO:0000259" key="4">
    <source>
        <dbReference type="PROSITE" id="PS51118"/>
    </source>
</evidence>
<accession>A0A7Y6B173</accession>
<keyword evidence="2" id="KW-0238">DNA-binding</keyword>
<dbReference type="InterPro" id="IPR036388">
    <property type="entry name" value="WH-like_DNA-bd_sf"/>
</dbReference>
<dbReference type="PROSITE" id="PS51118">
    <property type="entry name" value="HTH_HXLR"/>
    <property type="match status" value="1"/>
</dbReference>
<dbReference type="InterPro" id="IPR036390">
    <property type="entry name" value="WH_DNA-bd_sf"/>
</dbReference>
<dbReference type="EMBL" id="JABMCH010000039">
    <property type="protein sequence ID" value="NUU45554.1"/>
    <property type="molecule type" value="Genomic_DNA"/>
</dbReference>
<dbReference type="PANTHER" id="PTHR33204">
    <property type="entry name" value="TRANSCRIPTIONAL REGULATOR, MARR FAMILY"/>
    <property type="match status" value="1"/>
</dbReference>
<keyword evidence="1" id="KW-0805">Transcription regulation</keyword>
<dbReference type="Proteomes" id="UP000536441">
    <property type="component" value="Unassembled WGS sequence"/>
</dbReference>
<evidence type="ECO:0000256" key="1">
    <source>
        <dbReference type="ARBA" id="ARBA00023015"/>
    </source>
</evidence>
<dbReference type="InterPro" id="IPR002577">
    <property type="entry name" value="HTH_HxlR"/>
</dbReference>
<feature type="domain" description="HTH hxlR-type" evidence="4">
    <location>
        <begin position="8"/>
        <end position="106"/>
    </location>
</feature>
<keyword evidence="3" id="KW-0804">Transcription</keyword>
<dbReference type="Gene3D" id="1.10.10.10">
    <property type="entry name" value="Winged helix-like DNA-binding domain superfamily/Winged helix DNA-binding domain"/>
    <property type="match status" value="1"/>
</dbReference>